<dbReference type="CDD" id="cd02670">
    <property type="entry name" value="Peptidase_C19N"/>
    <property type="match status" value="1"/>
</dbReference>
<dbReference type="GO" id="GO:0048471">
    <property type="term" value="C:perinuclear region of cytoplasm"/>
    <property type="evidence" value="ECO:0007669"/>
    <property type="project" value="UniProtKB-SubCell"/>
</dbReference>
<sequence>MEEAEYLKTVSESPDKKLRVYFPDTYTPRNADVSCLQPLKTEEAGLLLAITDDSERLHWYLEKQQLEKALALNTDQEIIVDVNSQLCRGVLRYIGPITSKRLFYGVYIFPTYFGVELQGDDAKNGVCDGTYQGKRFFQCDHNSGIFVPFSKLRFLSAQKMPTAVIKEPSVDNMEQLKIGDKVQFFTEDNTTKFGVVVELMEKEAVIVTDGEESSSDLKIPLECVMKEEMLSKDLEHDGKMDRREPLLVQAKRKNSDETFGLTLNSMVEVYLTAGKTAYGIVRWLGKLPGKSETFAGLELVNTSPCCGPEDDVGICDGSFKGQRCFFCAPRRGLFVRLQVCRPDSRFQRKSPRCDMNSSYQSDYQYNDRVPPLVNGKASQVLLGKMKGIQGHCNSCYMDSVLFRKGFVPSDSVMKLRTQLMERGHSASFTTDEKDPEEFLTLIMHHILEVEPLLHLQQPGQKEQGAYCYQIFIEQDNGLIIPSVQQLLEHSFHSSVLKLSEVPSCLIIQMPRFGKKFKLFDKIIPSLELDITDLLSNNPRSCVICGDLADQECSDCFKDHIFSNAGFKQFCRNCSQQVHCHPRRKDHHPTKIQLPQGLQNGCDAQRYRVHREVLELFAVLCIETSHYVSFVKYGPQNQQWMFFDSMADRHGDKDGYNIPTVIQCPEVAKYLDMPLNELARQNPRDMEGVAKRLFCDAYMFLYQSKRMALYK</sequence>
<evidence type="ECO:0000256" key="4">
    <source>
        <dbReference type="ARBA" id="ARBA00009085"/>
    </source>
</evidence>
<evidence type="ECO:0000256" key="11">
    <source>
        <dbReference type="ARBA" id="ARBA00022801"/>
    </source>
</evidence>
<feature type="non-terminal residue" evidence="16">
    <location>
        <position position="710"/>
    </location>
</feature>
<protein>
    <recommendedName>
        <fullName evidence="5">ubiquitinyl hydrolase 1</fullName>
        <ecNumber evidence="5">3.4.19.12</ecNumber>
    </recommendedName>
</protein>
<evidence type="ECO:0000256" key="13">
    <source>
        <dbReference type="ARBA" id="ARBA00022833"/>
    </source>
</evidence>
<dbReference type="GO" id="GO:0005813">
    <property type="term" value="C:centrosome"/>
    <property type="evidence" value="ECO:0007669"/>
    <property type="project" value="UniProtKB-SubCell"/>
</dbReference>
<evidence type="ECO:0000259" key="15">
    <source>
        <dbReference type="PROSITE" id="PS50245"/>
    </source>
</evidence>
<comment type="subcellular location">
    <subcellularLocation>
        <location evidence="2">Cytoplasm</location>
        <location evidence="2">Cytoskeleton</location>
        <location evidence="2">Microtubule organizing center</location>
        <location evidence="2">Centrosome</location>
    </subcellularLocation>
    <subcellularLocation>
        <location evidence="3">Cytoplasm</location>
        <location evidence="3">Perinuclear region</location>
    </subcellularLocation>
</comment>
<evidence type="ECO:0000256" key="9">
    <source>
        <dbReference type="ARBA" id="ARBA00022723"/>
    </source>
</evidence>
<evidence type="ECO:0000256" key="5">
    <source>
        <dbReference type="ARBA" id="ARBA00012759"/>
    </source>
</evidence>
<evidence type="ECO:0000256" key="3">
    <source>
        <dbReference type="ARBA" id="ARBA00004556"/>
    </source>
</evidence>
<keyword evidence="17" id="KW-1185">Reference proteome</keyword>
<evidence type="ECO:0000256" key="12">
    <source>
        <dbReference type="ARBA" id="ARBA00022807"/>
    </source>
</evidence>
<dbReference type="Gene3D" id="2.30.30.190">
    <property type="entry name" value="CAP Gly-rich-like domain"/>
    <property type="match status" value="2"/>
</dbReference>
<organism evidence="16 17">
    <name type="scientific">Polypterus senegalus</name>
    <name type="common">Senegal bichir</name>
    <dbReference type="NCBI Taxonomy" id="55291"/>
    <lineage>
        <taxon>Eukaryota</taxon>
        <taxon>Metazoa</taxon>
        <taxon>Chordata</taxon>
        <taxon>Craniata</taxon>
        <taxon>Vertebrata</taxon>
        <taxon>Euteleostomi</taxon>
        <taxon>Actinopterygii</taxon>
        <taxon>Polypteriformes</taxon>
        <taxon>Polypteridae</taxon>
        <taxon>Polypterus</taxon>
    </lineage>
</organism>
<keyword evidence="9" id="KW-0479">Metal-binding</keyword>
<evidence type="ECO:0000256" key="7">
    <source>
        <dbReference type="ARBA" id="ARBA00022553"/>
    </source>
</evidence>
<evidence type="ECO:0000256" key="8">
    <source>
        <dbReference type="ARBA" id="ARBA00022670"/>
    </source>
</evidence>
<dbReference type="PROSITE" id="PS50235">
    <property type="entry name" value="USP_3"/>
    <property type="match status" value="1"/>
</dbReference>
<accession>A0A8X7WZ21</accession>
<evidence type="ECO:0000313" key="17">
    <source>
        <dbReference type="Proteomes" id="UP000886611"/>
    </source>
</evidence>
<dbReference type="SMART" id="SM01052">
    <property type="entry name" value="CAP_GLY"/>
    <property type="match status" value="2"/>
</dbReference>
<comment type="similarity">
    <text evidence="4">Belongs to the peptidase C19 family.</text>
</comment>
<feature type="non-terminal residue" evidence="16">
    <location>
        <position position="1"/>
    </location>
</feature>
<dbReference type="InterPro" id="IPR036859">
    <property type="entry name" value="CAP-Gly_dom_sf"/>
</dbReference>
<dbReference type="EC" id="3.4.19.12" evidence="5"/>
<dbReference type="PROSITE" id="PS50245">
    <property type="entry name" value="CAP_GLY_2"/>
    <property type="match status" value="2"/>
</dbReference>
<dbReference type="Gene3D" id="3.90.70.10">
    <property type="entry name" value="Cysteine proteinases"/>
    <property type="match status" value="2"/>
</dbReference>
<dbReference type="SUPFAM" id="SSF74924">
    <property type="entry name" value="Cap-Gly domain"/>
    <property type="match status" value="2"/>
</dbReference>
<keyword evidence="11 16" id="KW-0378">Hydrolase</keyword>
<comment type="catalytic activity">
    <reaction evidence="1">
        <text>Thiol-dependent hydrolysis of ester, thioester, amide, peptide and isopeptide bonds formed by the C-terminal Gly of ubiquitin (a 76-residue protein attached to proteins as an intracellular targeting signal).</text>
        <dbReference type="EC" id="3.4.19.12"/>
    </reaction>
</comment>
<keyword evidence="6" id="KW-0963">Cytoplasm</keyword>
<reference evidence="16 17" key="1">
    <citation type="journal article" date="2021" name="Cell">
        <title>Tracing the genetic footprints of vertebrate landing in non-teleost ray-finned fishes.</title>
        <authorList>
            <person name="Bi X."/>
            <person name="Wang K."/>
            <person name="Yang L."/>
            <person name="Pan H."/>
            <person name="Jiang H."/>
            <person name="Wei Q."/>
            <person name="Fang M."/>
            <person name="Yu H."/>
            <person name="Zhu C."/>
            <person name="Cai Y."/>
            <person name="He Y."/>
            <person name="Gan X."/>
            <person name="Zeng H."/>
            <person name="Yu D."/>
            <person name="Zhu Y."/>
            <person name="Jiang H."/>
            <person name="Qiu Q."/>
            <person name="Yang H."/>
            <person name="Zhang Y.E."/>
            <person name="Wang W."/>
            <person name="Zhu M."/>
            <person name="He S."/>
            <person name="Zhang G."/>
        </authorList>
    </citation>
    <scope>NUCLEOTIDE SEQUENCE [LARGE SCALE GENOMIC DNA]</scope>
    <source>
        <strain evidence="16">Bchr_013</strain>
    </source>
</reference>
<dbReference type="InterPro" id="IPR000938">
    <property type="entry name" value="CAP-Gly_domain"/>
</dbReference>
<dbReference type="Proteomes" id="UP000886611">
    <property type="component" value="Unassembled WGS sequence"/>
</dbReference>
<dbReference type="PANTHER" id="PTHR11830">
    <property type="entry name" value="40S RIBOSOMAL PROTEIN S3A"/>
    <property type="match status" value="1"/>
</dbReference>
<dbReference type="GO" id="GO:0004843">
    <property type="term" value="F:cysteine-type deubiquitinase activity"/>
    <property type="evidence" value="ECO:0007669"/>
    <property type="project" value="UniProtKB-EC"/>
</dbReference>
<feature type="domain" description="CAP-Gly" evidence="15">
    <location>
        <begin position="112"/>
        <end position="148"/>
    </location>
</feature>
<keyword evidence="7" id="KW-0597">Phosphoprotein</keyword>
<keyword evidence="12" id="KW-0788">Thiol protease</keyword>
<name>A0A8X7WZ21_POLSE</name>
<evidence type="ECO:0000256" key="10">
    <source>
        <dbReference type="ARBA" id="ARBA00022786"/>
    </source>
</evidence>
<comment type="caution">
    <text evidence="16">The sequence shown here is derived from an EMBL/GenBank/DDBJ whole genome shotgun (WGS) entry which is preliminary data.</text>
</comment>
<dbReference type="InterPro" id="IPR038765">
    <property type="entry name" value="Papain-like_cys_pep_sf"/>
</dbReference>
<evidence type="ECO:0000256" key="2">
    <source>
        <dbReference type="ARBA" id="ARBA00004300"/>
    </source>
</evidence>
<evidence type="ECO:0000256" key="1">
    <source>
        <dbReference type="ARBA" id="ARBA00000707"/>
    </source>
</evidence>
<dbReference type="AlphaFoldDB" id="A0A8X7WZ21"/>
<dbReference type="EMBL" id="JAATIS010007298">
    <property type="protein sequence ID" value="KAG2458445.1"/>
    <property type="molecule type" value="Genomic_DNA"/>
</dbReference>
<keyword evidence="8" id="KW-0645">Protease</keyword>
<feature type="domain" description="USP" evidence="14">
    <location>
        <begin position="386"/>
        <end position="704"/>
    </location>
</feature>
<dbReference type="Pfam" id="PF01302">
    <property type="entry name" value="CAP_GLY"/>
    <property type="match status" value="2"/>
</dbReference>
<dbReference type="GO" id="GO:0006508">
    <property type="term" value="P:proteolysis"/>
    <property type="evidence" value="ECO:0007669"/>
    <property type="project" value="UniProtKB-KW"/>
</dbReference>
<proteinExistence type="inferred from homology"/>
<evidence type="ECO:0000313" key="16">
    <source>
        <dbReference type="EMBL" id="KAG2458445.1"/>
    </source>
</evidence>
<dbReference type="GO" id="GO:0046872">
    <property type="term" value="F:metal ion binding"/>
    <property type="evidence" value="ECO:0007669"/>
    <property type="project" value="UniProtKB-KW"/>
</dbReference>
<dbReference type="SUPFAM" id="SSF54001">
    <property type="entry name" value="Cysteine proteinases"/>
    <property type="match status" value="1"/>
</dbReference>
<dbReference type="InterPro" id="IPR028889">
    <property type="entry name" value="USP"/>
</dbReference>
<keyword evidence="13" id="KW-0862">Zinc</keyword>
<feature type="domain" description="CAP-Gly" evidence="15">
    <location>
        <begin position="285"/>
        <end position="336"/>
    </location>
</feature>
<keyword evidence="10" id="KW-0833">Ubl conjugation pathway</keyword>
<evidence type="ECO:0000256" key="6">
    <source>
        <dbReference type="ARBA" id="ARBA00022490"/>
    </source>
</evidence>
<gene>
    <name evidence="16" type="primary">Cyld_1</name>
    <name evidence="16" type="ORF">GTO96_0018352</name>
</gene>
<evidence type="ECO:0000259" key="14">
    <source>
        <dbReference type="PROSITE" id="PS50235"/>
    </source>
</evidence>